<dbReference type="AlphaFoldDB" id="A0A0F9CAV6"/>
<name>A0A0F9CAV6_9ZZZZ</name>
<comment type="caution">
    <text evidence="1">The sequence shown here is derived from an EMBL/GenBank/DDBJ whole genome shotgun (WGS) entry which is preliminary data.</text>
</comment>
<proteinExistence type="predicted"/>
<evidence type="ECO:0000313" key="1">
    <source>
        <dbReference type="EMBL" id="KKK93846.1"/>
    </source>
</evidence>
<gene>
    <name evidence="1" type="ORF">LCGC14_2688770</name>
</gene>
<organism evidence="1">
    <name type="scientific">marine sediment metagenome</name>
    <dbReference type="NCBI Taxonomy" id="412755"/>
    <lineage>
        <taxon>unclassified sequences</taxon>
        <taxon>metagenomes</taxon>
        <taxon>ecological metagenomes</taxon>
    </lineage>
</organism>
<protein>
    <submittedName>
        <fullName evidence="1">Uncharacterized protein</fullName>
    </submittedName>
</protein>
<reference evidence="1" key="1">
    <citation type="journal article" date="2015" name="Nature">
        <title>Complex archaea that bridge the gap between prokaryotes and eukaryotes.</title>
        <authorList>
            <person name="Spang A."/>
            <person name="Saw J.H."/>
            <person name="Jorgensen S.L."/>
            <person name="Zaremba-Niedzwiedzka K."/>
            <person name="Martijn J."/>
            <person name="Lind A.E."/>
            <person name="van Eijk R."/>
            <person name="Schleper C."/>
            <person name="Guy L."/>
            <person name="Ettema T.J."/>
        </authorList>
    </citation>
    <scope>NUCLEOTIDE SEQUENCE</scope>
</reference>
<dbReference type="EMBL" id="LAZR01047600">
    <property type="protein sequence ID" value="KKK93846.1"/>
    <property type="molecule type" value="Genomic_DNA"/>
</dbReference>
<accession>A0A0F9CAV6</accession>
<sequence>MKNKLKTLKDLFPCVMKRRTCQKRYKIICSGCRIRWELKAEAIKDIKELEKAKKDLWHGRGAFPSIVAGKITNPEEIIAYIKWKNNITAESVDSKSTKEDLA</sequence>